<evidence type="ECO:0000256" key="7">
    <source>
        <dbReference type="ARBA" id="ARBA00022723"/>
    </source>
</evidence>
<dbReference type="GO" id="GO:0072579">
    <property type="term" value="P:glycine receptor clustering"/>
    <property type="evidence" value="ECO:0007669"/>
    <property type="project" value="TreeGrafter"/>
</dbReference>
<dbReference type="Proteomes" id="UP000821853">
    <property type="component" value="Chromosome 5"/>
</dbReference>
<dbReference type="GO" id="GO:0061598">
    <property type="term" value="F:molybdopterin adenylyltransferase activity"/>
    <property type="evidence" value="ECO:0007669"/>
    <property type="project" value="UniProtKB-UniRule"/>
</dbReference>
<comment type="similarity">
    <text evidence="13">Belongs to the MoeA family.</text>
</comment>
<keyword evidence="10 13" id="KW-0460">Magnesium</keyword>
<keyword evidence="12" id="KW-0511">Multifunctional enzyme</keyword>
<accession>A0A9J6GNE3</accession>
<evidence type="ECO:0000313" key="16">
    <source>
        <dbReference type="Proteomes" id="UP000821853"/>
    </source>
</evidence>
<dbReference type="InterPro" id="IPR036688">
    <property type="entry name" value="MoeA_C_domain_IV_sf"/>
</dbReference>
<evidence type="ECO:0000256" key="3">
    <source>
        <dbReference type="ARBA" id="ARBA00007589"/>
    </source>
</evidence>
<keyword evidence="8" id="KW-0547">Nucleotide-binding</keyword>
<dbReference type="VEuPathDB" id="VectorBase:HLOH_047294"/>
<evidence type="ECO:0000256" key="1">
    <source>
        <dbReference type="ARBA" id="ARBA00001946"/>
    </source>
</evidence>
<protein>
    <recommendedName>
        <fullName evidence="14">MoaB/Mog domain-containing protein</fullName>
    </recommendedName>
</protein>
<dbReference type="SUPFAM" id="SSF63882">
    <property type="entry name" value="MoeA N-terminal region -like"/>
    <property type="match status" value="1"/>
</dbReference>
<evidence type="ECO:0000256" key="12">
    <source>
        <dbReference type="ARBA" id="ARBA00023268"/>
    </source>
</evidence>
<organism evidence="15 16">
    <name type="scientific">Haemaphysalis longicornis</name>
    <name type="common">Bush tick</name>
    <dbReference type="NCBI Taxonomy" id="44386"/>
    <lineage>
        <taxon>Eukaryota</taxon>
        <taxon>Metazoa</taxon>
        <taxon>Ecdysozoa</taxon>
        <taxon>Arthropoda</taxon>
        <taxon>Chelicerata</taxon>
        <taxon>Arachnida</taxon>
        <taxon>Acari</taxon>
        <taxon>Parasitiformes</taxon>
        <taxon>Ixodida</taxon>
        <taxon>Ixodoidea</taxon>
        <taxon>Ixodidae</taxon>
        <taxon>Haemaphysalinae</taxon>
        <taxon>Haemaphysalis</taxon>
    </lineage>
</organism>
<dbReference type="GO" id="GO:0098970">
    <property type="term" value="P:postsynaptic neurotransmitter receptor diffusion trapping"/>
    <property type="evidence" value="ECO:0007669"/>
    <property type="project" value="TreeGrafter"/>
</dbReference>
<keyword evidence="7 13" id="KW-0479">Metal-binding</keyword>
<dbReference type="InterPro" id="IPR036135">
    <property type="entry name" value="MoeA_linker/N_sf"/>
</dbReference>
<dbReference type="GO" id="GO:0006777">
    <property type="term" value="P:Mo-molybdopterin cofactor biosynthetic process"/>
    <property type="evidence" value="ECO:0007669"/>
    <property type="project" value="UniProtKB-UniRule"/>
</dbReference>
<evidence type="ECO:0000256" key="2">
    <source>
        <dbReference type="ARBA" id="ARBA00005046"/>
    </source>
</evidence>
<dbReference type="Gene3D" id="2.40.340.10">
    <property type="entry name" value="MoeA, C-terminal, domain IV"/>
    <property type="match status" value="1"/>
</dbReference>
<sequence>MDAERQITTGILTVSDRCSNGQAEDTSGANLENIVNGKKLINGKVVVRKCVPDDFEAIRASETLKQWSDVHKLDLILTTGGTGFSERDITPEVLPRKQSYRRKLPGIAVAMTQKSLNVTPMAMLSRAVCGIRKRTLIINLPGSRKGAQECLEFASPAIPHAIDQLQERRYRTDYYHTTITGCQEIEVKILKAPVVGQDIRQLGSDIEKGQHVLARGTKLSPSDLGLLATVGATAVVPPGAALKPGQIRDSNKTTLLALLGKNGFPASDAGIARDDFEDHVKKLKAAFEVADIVVSSGGVSMGEKDLLKTVLVKEFAAIIHFGRVFMKPGKPTAFASLTYGDRLKLVFGLPGNPVSATVTCQLYVLPALRKMSGHTAIHPTSIKAKLAEDIALDPRPEYHRAVLSWSQGSSPLPVARSTGNQISSRLLSFQGANVLLVLPPASADTSWLPAGTTVDALLIDMI</sequence>
<evidence type="ECO:0000256" key="8">
    <source>
        <dbReference type="ARBA" id="ARBA00022741"/>
    </source>
</evidence>
<comment type="similarity">
    <text evidence="3">In the N-terminal section; belongs to the MoaB/Mog family.</text>
</comment>
<dbReference type="PANTHER" id="PTHR10192:SF5">
    <property type="entry name" value="GEPHYRIN"/>
    <property type="match status" value="1"/>
</dbReference>
<dbReference type="GO" id="GO:0005829">
    <property type="term" value="C:cytosol"/>
    <property type="evidence" value="ECO:0007669"/>
    <property type="project" value="TreeGrafter"/>
</dbReference>
<dbReference type="FunFam" id="2.40.340.10:FF:000007">
    <property type="entry name" value="Molybdopterin molybdenumtransferase"/>
    <property type="match status" value="1"/>
</dbReference>
<dbReference type="FunFam" id="3.40.980.10:FF:000002">
    <property type="entry name" value="Molybdopterin molybdenumtransferase"/>
    <property type="match status" value="1"/>
</dbReference>
<feature type="domain" description="MoaB/Mog" evidence="14">
    <location>
        <begin position="226"/>
        <end position="370"/>
    </location>
</feature>
<dbReference type="SMART" id="SM00852">
    <property type="entry name" value="MoCF_biosynth"/>
    <property type="match status" value="2"/>
</dbReference>
<dbReference type="SUPFAM" id="SSF63867">
    <property type="entry name" value="MoeA C-terminal domain-like"/>
    <property type="match status" value="1"/>
</dbReference>
<evidence type="ECO:0000256" key="6">
    <source>
        <dbReference type="ARBA" id="ARBA00022679"/>
    </source>
</evidence>
<comment type="catalytic activity">
    <reaction evidence="13">
        <text>adenylyl-molybdopterin + molybdate = Mo-molybdopterin + AMP + H(+)</text>
        <dbReference type="Rhea" id="RHEA:35047"/>
        <dbReference type="ChEBI" id="CHEBI:15378"/>
        <dbReference type="ChEBI" id="CHEBI:36264"/>
        <dbReference type="ChEBI" id="CHEBI:62727"/>
        <dbReference type="ChEBI" id="CHEBI:71302"/>
        <dbReference type="ChEBI" id="CHEBI:456215"/>
    </reaction>
</comment>
<dbReference type="OrthoDB" id="4349954at2759"/>
<reference evidence="15 16" key="1">
    <citation type="journal article" date="2020" name="Cell">
        <title>Large-Scale Comparative Analyses of Tick Genomes Elucidate Their Genetic Diversity and Vector Capacities.</title>
        <authorList>
            <consortium name="Tick Genome and Microbiome Consortium (TIGMIC)"/>
            <person name="Jia N."/>
            <person name="Wang J."/>
            <person name="Shi W."/>
            <person name="Du L."/>
            <person name="Sun Y."/>
            <person name="Zhan W."/>
            <person name="Jiang J.F."/>
            <person name="Wang Q."/>
            <person name="Zhang B."/>
            <person name="Ji P."/>
            <person name="Bell-Sakyi L."/>
            <person name="Cui X.M."/>
            <person name="Yuan T.T."/>
            <person name="Jiang B.G."/>
            <person name="Yang W.F."/>
            <person name="Lam T.T."/>
            <person name="Chang Q.C."/>
            <person name="Ding S.J."/>
            <person name="Wang X.J."/>
            <person name="Zhu J.G."/>
            <person name="Ruan X.D."/>
            <person name="Zhao L."/>
            <person name="Wei J.T."/>
            <person name="Ye R.Z."/>
            <person name="Que T.C."/>
            <person name="Du C.H."/>
            <person name="Zhou Y.H."/>
            <person name="Cheng J.X."/>
            <person name="Dai P.F."/>
            <person name="Guo W.B."/>
            <person name="Han X.H."/>
            <person name="Huang E.J."/>
            <person name="Li L.F."/>
            <person name="Wei W."/>
            <person name="Gao Y.C."/>
            <person name="Liu J.Z."/>
            <person name="Shao H.Z."/>
            <person name="Wang X."/>
            <person name="Wang C.C."/>
            <person name="Yang T.C."/>
            <person name="Huo Q.B."/>
            <person name="Li W."/>
            <person name="Chen H.Y."/>
            <person name="Chen S.E."/>
            <person name="Zhou L.G."/>
            <person name="Ni X.B."/>
            <person name="Tian J.H."/>
            <person name="Sheng Y."/>
            <person name="Liu T."/>
            <person name="Pan Y.S."/>
            <person name="Xia L.Y."/>
            <person name="Li J."/>
            <person name="Zhao F."/>
            <person name="Cao W.C."/>
        </authorList>
    </citation>
    <scope>NUCLEOTIDE SEQUENCE [LARGE SCALE GENOMIC DNA]</scope>
    <source>
        <strain evidence="15">HaeL-2018</strain>
    </source>
</reference>
<dbReference type="FunFam" id="3.40.980.10:FF:000001">
    <property type="entry name" value="Molybdopterin molybdenumtransferase"/>
    <property type="match status" value="1"/>
</dbReference>
<dbReference type="InterPro" id="IPR001453">
    <property type="entry name" value="MoaB/Mog_dom"/>
</dbReference>
<dbReference type="InterPro" id="IPR036425">
    <property type="entry name" value="MoaB/Mog-like_dom_sf"/>
</dbReference>
<dbReference type="PROSITE" id="PS01079">
    <property type="entry name" value="MOCF_BIOSYNTHESIS_2"/>
    <property type="match status" value="1"/>
</dbReference>
<dbReference type="GO" id="GO:0007529">
    <property type="term" value="P:establishment of synaptic specificity at neuromuscular junction"/>
    <property type="evidence" value="ECO:0007669"/>
    <property type="project" value="TreeGrafter"/>
</dbReference>
<evidence type="ECO:0000256" key="4">
    <source>
        <dbReference type="ARBA" id="ARBA00008339"/>
    </source>
</evidence>
<keyword evidence="5 13" id="KW-0500">Molybdenum</keyword>
<comment type="pathway">
    <text evidence="2 13">Cofactor biosynthesis; molybdopterin biosynthesis.</text>
</comment>
<gene>
    <name evidence="15" type="ORF">HPB48_012823</name>
</gene>
<evidence type="ECO:0000256" key="10">
    <source>
        <dbReference type="ARBA" id="ARBA00022842"/>
    </source>
</evidence>
<comment type="catalytic activity">
    <reaction evidence="13">
        <text>molybdopterin + ATP + H(+) = adenylyl-molybdopterin + diphosphate</text>
        <dbReference type="Rhea" id="RHEA:31331"/>
        <dbReference type="ChEBI" id="CHEBI:15378"/>
        <dbReference type="ChEBI" id="CHEBI:30616"/>
        <dbReference type="ChEBI" id="CHEBI:33019"/>
        <dbReference type="ChEBI" id="CHEBI:58698"/>
        <dbReference type="ChEBI" id="CHEBI:62727"/>
    </reaction>
</comment>
<keyword evidence="9" id="KW-0067">ATP-binding</keyword>
<dbReference type="Pfam" id="PF00994">
    <property type="entry name" value="MoCF_biosynth"/>
    <property type="match status" value="2"/>
</dbReference>
<dbReference type="CDD" id="cd00886">
    <property type="entry name" value="MogA_MoaB"/>
    <property type="match status" value="1"/>
</dbReference>
<keyword evidence="11 13" id="KW-0501">Molybdenum cofactor biosynthesis</keyword>
<dbReference type="NCBIfam" id="TIGR00177">
    <property type="entry name" value="molyb_syn"/>
    <property type="match status" value="1"/>
</dbReference>
<dbReference type="InterPro" id="IPR038987">
    <property type="entry name" value="MoeA-like"/>
</dbReference>
<feature type="domain" description="MoaB/Mog" evidence="14">
    <location>
        <begin position="10"/>
        <end position="161"/>
    </location>
</feature>
<comment type="cofactor">
    <cofactor evidence="1 13">
        <name>Mg(2+)</name>
        <dbReference type="ChEBI" id="CHEBI:18420"/>
    </cofactor>
</comment>
<dbReference type="AlphaFoldDB" id="A0A9J6GNE3"/>
<dbReference type="GO" id="GO:0097112">
    <property type="term" value="P:gamma-aminobutyric acid receptor clustering"/>
    <property type="evidence" value="ECO:0007669"/>
    <property type="project" value="TreeGrafter"/>
</dbReference>
<dbReference type="GO" id="GO:0061599">
    <property type="term" value="F:molybdopterin molybdotransferase activity"/>
    <property type="evidence" value="ECO:0007669"/>
    <property type="project" value="UniProtKB-UniRule"/>
</dbReference>
<evidence type="ECO:0000256" key="5">
    <source>
        <dbReference type="ARBA" id="ARBA00022505"/>
    </source>
</evidence>
<comment type="similarity">
    <text evidence="4">In the C-terminal section; belongs to the MoeA family.</text>
</comment>
<evidence type="ECO:0000259" key="14">
    <source>
        <dbReference type="SMART" id="SM00852"/>
    </source>
</evidence>
<dbReference type="GO" id="GO:0030425">
    <property type="term" value="C:dendrite"/>
    <property type="evidence" value="ECO:0007669"/>
    <property type="project" value="TreeGrafter"/>
</dbReference>
<dbReference type="Gene3D" id="3.40.980.10">
    <property type="entry name" value="MoaB/Mog-like domain"/>
    <property type="match status" value="2"/>
</dbReference>
<dbReference type="PANTHER" id="PTHR10192">
    <property type="entry name" value="MOLYBDOPTERIN BIOSYNTHESIS PROTEIN"/>
    <property type="match status" value="1"/>
</dbReference>
<dbReference type="Pfam" id="PF03454">
    <property type="entry name" value="MoeA_C"/>
    <property type="match status" value="1"/>
</dbReference>
<dbReference type="Pfam" id="PF03453">
    <property type="entry name" value="MoeA_N"/>
    <property type="match status" value="1"/>
</dbReference>
<dbReference type="GO" id="GO:0099634">
    <property type="term" value="C:postsynaptic specialization membrane"/>
    <property type="evidence" value="ECO:0007669"/>
    <property type="project" value="GOC"/>
</dbReference>
<dbReference type="InterPro" id="IPR008284">
    <property type="entry name" value="MoCF_biosynth_CS"/>
</dbReference>
<evidence type="ECO:0000256" key="11">
    <source>
        <dbReference type="ARBA" id="ARBA00023150"/>
    </source>
</evidence>
<name>A0A9J6GNE3_HAELO</name>
<evidence type="ECO:0000313" key="15">
    <source>
        <dbReference type="EMBL" id="KAH9376112.1"/>
    </source>
</evidence>
<dbReference type="EMBL" id="JABSTR010000007">
    <property type="protein sequence ID" value="KAH9376112.1"/>
    <property type="molecule type" value="Genomic_DNA"/>
</dbReference>
<evidence type="ECO:0000256" key="13">
    <source>
        <dbReference type="RuleBase" id="RU365090"/>
    </source>
</evidence>
<dbReference type="SUPFAM" id="SSF53218">
    <property type="entry name" value="Molybdenum cofactor biosynthesis proteins"/>
    <property type="match status" value="2"/>
</dbReference>
<dbReference type="CDD" id="cd00887">
    <property type="entry name" value="MoeA"/>
    <property type="match status" value="1"/>
</dbReference>
<comment type="caution">
    <text evidence="15">The sequence shown here is derived from an EMBL/GenBank/DDBJ whole genome shotgun (WGS) entry which is preliminary data.</text>
</comment>
<keyword evidence="16" id="KW-1185">Reference proteome</keyword>
<keyword evidence="6 13" id="KW-0808">Transferase</keyword>
<dbReference type="InterPro" id="IPR005110">
    <property type="entry name" value="MoeA_linker/N"/>
</dbReference>
<proteinExistence type="inferred from homology"/>
<dbReference type="GO" id="GO:0046872">
    <property type="term" value="F:metal ion binding"/>
    <property type="evidence" value="ECO:0007669"/>
    <property type="project" value="UniProtKB-UniRule"/>
</dbReference>
<dbReference type="PROSITE" id="PS01078">
    <property type="entry name" value="MOCF_BIOSYNTHESIS_1"/>
    <property type="match status" value="1"/>
</dbReference>
<dbReference type="GO" id="GO:0005524">
    <property type="term" value="F:ATP binding"/>
    <property type="evidence" value="ECO:0007669"/>
    <property type="project" value="UniProtKB-UniRule"/>
</dbReference>
<evidence type="ECO:0000256" key="9">
    <source>
        <dbReference type="ARBA" id="ARBA00022840"/>
    </source>
</evidence>
<comment type="function">
    <text evidence="13">Catalyzes two steps in the biosynthesis of the molybdenum cofactor. In the first step, molybdopterin is adenylated. Subsequently, molybdate is inserted into adenylated molybdopterin and AMP is released.</text>
</comment>
<dbReference type="InterPro" id="IPR005111">
    <property type="entry name" value="MoeA_C_domain_IV"/>
</dbReference>